<dbReference type="GO" id="GO:0009890">
    <property type="term" value="P:negative regulation of biosynthetic process"/>
    <property type="evidence" value="ECO:0007669"/>
    <property type="project" value="InterPro"/>
</dbReference>
<proteinExistence type="predicted"/>
<dbReference type="Proteomes" id="UP000595437">
    <property type="component" value="Chromosome 2"/>
</dbReference>
<dbReference type="Gene3D" id="3.30.1410.10">
    <property type="entry name" value="GTP cyclohydrolase I feedback regulatory protein GFRP"/>
    <property type="match status" value="1"/>
</dbReference>
<keyword evidence="2" id="KW-1185">Reference proteome</keyword>
<dbReference type="AlphaFoldDB" id="A0A7T8QWU8"/>
<organism evidence="1 2">
    <name type="scientific">Caligus rogercresseyi</name>
    <name type="common">Sea louse</name>
    <dbReference type="NCBI Taxonomy" id="217165"/>
    <lineage>
        <taxon>Eukaryota</taxon>
        <taxon>Metazoa</taxon>
        <taxon>Ecdysozoa</taxon>
        <taxon>Arthropoda</taxon>
        <taxon>Crustacea</taxon>
        <taxon>Multicrustacea</taxon>
        <taxon>Hexanauplia</taxon>
        <taxon>Copepoda</taxon>
        <taxon>Siphonostomatoida</taxon>
        <taxon>Caligidae</taxon>
        <taxon>Caligus</taxon>
    </lineage>
</organism>
<dbReference type="EMBL" id="CP045891">
    <property type="protein sequence ID" value="QQP57966.1"/>
    <property type="molecule type" value="Genomic_DNA"/>
</dbReference>
<dbReference type="OrthoDB" id="6344789at2759"/>
<evidence type="ECO:0000313" key="1">
    <source>
        <dbReference type="EMBL" id="QQP57966.1"/>
    </source>
</evidence>
<name>A0A7T8QWU8_CALRO</name>
<sequence>MPYVFVRENAIKYWCTVQGLSHNEMRVLSEKVQDQPELHDDKAKRAEFSLPTWMILNALEVMGFKVVTSGPFVTGTAKHDQREFVWTLHKTHDEWESSSK</sequence>
<protein>
    <submittedName>
        <fullName evidence="1">LOC100869493</fullName>
    </submittedName>
</protein>
<reference evidence="2" key="1">
    <citation type="submission" date="2021-01" db="EMBL/GenBank/DDBJ databases">
        <title>Caligus Genome Assembly.</title>
        <authorList>
            <person name="Gallardo-Escarate C."/>
        </authorList>
    </citation>
    <scope>NUCLEOTIDE SEQUENCE [LARGE SCALE GENOMIC DNA]</scope>
</reference>
<dbReference type="InterPro" id="IPR036717">
    <property type="entry name" value="GFRP_sf"/>
</dbReference>
<evidence type="ECO:0000313" key="2">
    <source>
        <dbReference type="Proteomes" id="UP000595437"/>
    </source>
</evidence>
<gene>
    <name evidence="1" type="ORF">FKW44_003135</name>
</gene>
<accession>A0A7T8QWU8</accession>